<dbReference type="Gene3D" id="1.10.10.10">
    <property type="entry name" value="Winged helix-like DNA-binding domain superfamily/Winged helix DNA-binding domain"/>
    <property type="match status" value="1"/>
</dbReference>
<dbReference type="SUPFAM" id="SSF46785">
    <property type="entry name" value="Winged helix' DNA-binding domain"/>
    <property type="match status" value="1"/>
</dbReference>
<gene>
    <name evidence="2" type="ORF">ACFP3V_04800</name>
</gene>
<protein>
    <submittedName>
        <fullName evidence="2">TrmB family transcriptional regulator</fullName>
    </submittedName>
</protein>
<evidence type="ECO:0000313" key="3">
    <source>
        <dbReference type="Proteomes" id="UP001596174"/>
    </source>
</evidence>
<evidence type="ECO:0000259" key="1">
    <source>
        <dbReference type="Pfam" id="PF01978"/>
    </source>
</evidence>
<keyword evidence="3" id="KW-1185">Reference proteome</keyword>
<comment type="caution">
    <text evidence="2">The sequence shown here is derived from an EMBL/GenBank/DDBJ whole genome shotgun (WGS) entry which is preliminary data.</text>
</comment>
<dbReference type="Pfam" id="PF01978">
    <property type="entry name" value="TrmB"/>
    <property type="match status" value="1"/>
</dbReference>
<name>A0ABW1FVL0_9ACTN</name>
<dbReference type="InterPro" id="IPR036388">
    <property type="entry name" value="WH-like_DNA-bd_sf"/>
</dbReference>
<dbReference type="InterPro" id="IPR002831">
    <property type="entry name" value="Tscrpt_reg_TrmB_N"/>
</dbReference>
<dbReference type="Proteomes" id="UP001596174">
    <property type="component" value="Unassembled WGS sequence"/>
</dbReference>
<dbReference type="InterPro" id="IPR036390">
    <property type="entry name" value="WH_DNA-bd_sf"/>
</dbReference>
<sequence length="287" mass="31920">MTDVTELCPSLAALGLTPYAARVFLALVTTGQAPAATVAEEAGVPRQRVYDVLEDLARRGLVTRAPHKPAALYDVVDPDRALTLIMERNRAEFERQEVLAREIAAELGPLWRGSHRRTSAQEAAVDDDALVSMAPEDEWRTLTRHSVRATSTPPYDGLTDPAWLRQVEQLTARGGSVRCVYQQDVLEDEELLHHAHRFADAGEQARVAEHVPSRMILTDSRRAFLPIPYTQARQGTEGTPTVFLVEHPDVVKRLEDEFELLWLRAVPLAEARPRPRLRAAPGPRPAG</sequence>
<dbReference type="RefSeq" id="WP_380580048.1">
    <property type="nucleotide sequence ID" value="NZ_JBHSQJ010000013.1"/>
</dbReference>
<dbReference type="InterPro" id="IPR051797">
    <property type="entry name" value="TrmB-like"/>
</dbReference>
<feature type="domain" description="Transcription regulator TrmB N-terminal" evidence="1">
    <location>
        <begin position="11"/>
        <end position="78"/>
    </location>
</feature>
<dbReference type="PANTHER" id="PTHR34293">
    <property type="entry name" value="HTH-TYPE TRANSCRIPTIONAL REGULATOR TRMBL2"/>
    <property type="match status" value="1"/>
</dbReference>
<dbReference type="EMBL" id="JBHSQJ010000013">
    <property type="protein sequence ID" value="MFC5906539.1"/>
    <property type="molecule type" value="Genomic_DNA"/>
</dbReference>
<evidence type="ECO:0000313" key="2">
    <source>
        <dbReference type="EMBL" id="MFC5906539.1"/>
    </source>
</evidence>
<proteinExistence type="predicted"/>
<dbReference type="PANTHER" id="PTHR34293:SF1">
    <property type="entry name" value="HTH-TYPE TRANSCRIPTIONAL REGULATOR TRMBL2"/>
    <property type="match status" value="1"/>
</dbReference>
<reference evidence="3" key="1">
    <citation type="journal article" date="2019" name="Int. J. Syst. Evol. Microbiol.">
        <title>The Global Catalogue of Microorganisms (GCM) 10K type strain sequencing project: providing services to taxonomists for standard genome sequencing and annotation.</title>
        <authorList>
            <consortium name="The Broad Institute Genomics Platform"/>
            <consortium name="The Broad Institute Genome Sequencing Center for Infectious Disease"/>
            <person name="Wu L."/>
            <person name="Ma J."/>
        </authorList>
    </citation>
    <scope>NUCLEOTIDE SEQUENCE [LARGE SCALE GENOMIC DNA]</scope>
    <source>
        <strain evidence="3">JCM 4816</strain>
    </source>
</reference>
<accession>A0ABW1FVL0</accession>
<organism evidence="2 3">
    <name type="scientific">Streptacidiphilus monticola</name>
    <dbReference type="NCBI Taxonomy" id="2161674"/>
    <lineage>
        <taxon>Bacteria</taxon>
        <taxon>Bacillati</taxon>
        <taxon>Actinomycetota</taxon>
        <taxon>Actinomycetes</taxon>
        <taxon>Kitasatosporales</taxon>
        <taxon>Streptomycetaceae</taxon>
        <taxon>Streptacidiphilus</taxon>
    </lineage>
</organism>